<feature type="domain" description="Acylphosphatase-like" evidence="8">
    <location>
        <begin position="79"/>
        <end position="169"/>
    </location>
</feature>
<dbReference type="PROSITE" id="PS00150">
    <property type="entry name" value="ACYLPHOSPHATASE_1"/>
    <property type="match status" value="1"/>
</dbReference>
<gene>
    <name evidence="9" type="primary">ACYP2</name>
    <name evidence="9" type="ORF">T4B_12887</name>
</gene>
<dbReference type="PRINTS" id="PR00112">
    <property type="entry name" value="ACYLPHPHTASE"/>
</dbReference>
<dbReference type="GO" id="GO:0003998">
    <property type="term" value="F:acylphosphatase activity"/>
    <property type="evidence" value="ECO:0007669"/>
    <property type="project" value="UniProtKB-EC"/>
</dbReference>
<dbReference type="InterPro" id="IPR036046">
    <property type="entry name" value="Acylphosphatase-like_dom_sf"/>
</dbReference>
<feature type="active site" evidence="5">
    <location>
        <position position="112"/>
    </location>
</feature>
<organism evidence="9 10">
    <name type="scientific">Trichinella pseudospiralis</name>
    <name type="common">Parasitic roundworm</name>
    <dbReference type="NCBI Taxonomy" id="6337"/>
    <lineage>
        <taxon>Eukaryota</taxon>
        <taxon>Metazoa</taxon>
        <taxon>Ecdysozoa</taxon>
        <taxon>Nematoda</taxon>
        <taxon>Enoplea</taxon>
        <taxon>Dorylaimia</taxon>
        <taxon>Trichinellida</taxon>
        <taxon>Trichinellidae</taxon>
        <taxon>Trichinella</taxon>
    </lineage>
</organism>
<accession>A0A0V1IXS4</accession>
<dbReference type="SUPFAM" id="SSF54975">
    <property type="entry name" value="Acylphosphatase/BLUF domain-like"/>
    <property type="match status" value="1"/>
</dbReference>
<name>A0A0V1IXS4_TRIPS</name>
<dbReference type="PROSITE" id="PS51160">
    <property type="entry name" value="ACYLPHOSPHATASE_3"/>
    <property type="match status" value="1"/>
</dbReference>
<feature type="non-terminal residue" evidence="9">
    <location>
        <position position="1"/>
    </location>
</feature>
<dbReference type="EC" id="3.6.1.7" evidence="2 5"/>
<keyword evidence="3 5" id="KW-0378">Hydrolase</keyword>
<comment type="similarity">
    <text evidence="1 7">Belongs to the acylphosphatase family.</text>
</comment>
<evidence type="ECO:0000256" key="5">
    <source>
        <dbReference type="PROSITE-ProRule" id="PRU00520"/>
    </source>
</evidence>
<reference evidence="9 10" key="1">
    <citation type="submission" date="2015-01" db="EMBL/GenBank/DDBJ databases">
        <title>Evolution of Trichinella species and genotypes.</title>
        <authorList>
            <person name="Korhonen P.K."/>
            <person name="Edoardo P."/>
            <person name="Giuseppe L.R."/>
            <person name="Gasser R.B."/>
        </authorList>
    </citation>
    <scope>NUCLEOTIDE SEQUENCE [LARGE SCALE GENOMIC DNA]</scope>
    <source>
        <strain evidence="9">ISS588</strain>
    </source>
</reference>
<dbReference type="Proteomes" id="UP000054805">
    <property type="component" value="Unassembled WGS sequence"/>
</dbReference>
<sequence length="170" mass="19182">LSLAHFIIFHNDPSMKYIVEKVDGLQQMNEIHLNIMPSRNQKFACKLMRCCAVLKTVLISSVLYSRSVSTLEMSKSLLSVDFEVFGKVQGVFFRKCTVEKAKDLGLVGWCQNTKTGTVVGQVEGPKNEVNEMKIWLENVGSPSSRIDKAVFKNEKEISTLNFNSFDVKRA</sequence>
<keyword evidence="10" id="KW-1185">Reference proteome</keyword>
<evidence type="ECO:0000313" key="10">
    <source>
        <dbReference type="Proteomes" id="UP000054805"/>
    </source>
</evidence>
<dbReference type="EMBL" id="JYDS01000069">
    <property type="protein sequence ID" value="KRZ27543.1"/>
    <property type="molecule type" value="Genomic_DNA"/>
</dbReference>
<evidence type="ECO:0000256" key="6">
    <source>
        <dbReference type="RuleBase" id="RU000553"/>
    </source>
</evidence>
<dbReference type="InterPro" id="IPR001792">
    <property type="entry name" value="Acylphosphatase-like_dom"/>
</dbReference>
<protein>
    <recommendedName>
        <fullName evidence="2 5">Acylphosphatase</fullName>
        <ecNumber evidence="2 5">3.6.1.7</ecNumber>
    </recommendedName>
</protein>
<dbReference type="Gene3D" id="3.30.70.100">
    <property type="match status" value="1"/>
</dbReference>
<evidence type="ECO:0000256" key="2">
    <source>
        <dbReference type="ARBA" id="ARBA00012150"/>
    </source>
</evidence>
<evidence type="ECO:0000256" key="1">
    <source>
        <dbReference type="ARBA" id="ARBA00005614"/>
    </source>
</evidence>
<comment type="catalytic activity">
    <reaction evidence="4 5 6">
        <text>an acyl phosphate + H2O = a carboxylate + phosphate + H(+)</text>
        <dbReference type="Rhea" id="RHEA:14965"/>
        <dbReference type="ChEBI" id="CHEBI:15377"/>
        <dbReference type="ChEBI" id="CHEBI:15378"/>
        <dbReference type="ChEBI" id="CHEBI:29067"/>
        <dbReference type="ChEBI" id="CHEBI:43474"/>
        <dbReference type="ChEBI" id="CHEBI:59918"/>
        <dbReference type="EC" id="3.6.1.7"/>
    </reaction>
</comment>
<dbReference type="PANTHER" id="PTHR10029">
    <property type="entry name" value="ACYLPHOSPHATASE"/>
    <property type="match status" value="1"/>
</dbReference>
<dbReference type="PROSITE" id="PS00151">
    <property type="entry name" value="ACYLPHOSPHATASE_2"/>
    <property type="match status" value="1"/>
</dbReference>
<evidence type="ECO:0000256" key="7">
    <source>
        <dbReference type="RuleBase" id="RU004168"/>
    </source>
</evidence>
<dbReference type="InterPro" id="IPR020456">
    <property type="entry name" value="Acylphosphatase"/>
</dbReference>
<comment type="caution">
    <text evidence="9">The sequence shown here is derived from an EMBL/GenBank/DDBJ whole genome shotgun (WGS) entry which is preliminary data.</text>
</comment>
<feature type="active site" evidence="5">
    <location>
        <position position="94"/>
    </location>
</feature>
<evidence type="ECO:0000256" key="4">
    <source>
        <dbReference type="ARBA" id="ARBA00047645"/>
    </source>
</evidence>
<evidence type="ECO:0000313" key="9">
    <source>
        <dbReference type="EMBL" id="KRZ27543.1"/>
    </source>
</evidence>
<dbReference type="PANTHER" id="PTHR10029:SF3">
    <property type="entry name" value="ACYLPHOSPHATASE-RELATED"/>
    <property type="match status" value="1"/>
</dbReference>
<proteinExistence type="inferred from homology"/>
<dbReference type="InterPro" id="IPR017968">
    <property type="entry name" value="Acylphosphatase_CS"/>
</dbReference>
<dbReference type="FunFam" id="3.30.70.100:FF:000011">
    <property type="entry name" value="Acylphosphatase"/>
    <property type="match status" value="1"/>
</dbReference>
<evidence type="ECO:0000256" key="3">
    <source>
        <dbReference type="ARBA" id="ARBA00022801"/>
    </source>
</evidence>
<dbReference type="AlphaFoldDB" id="A0A0V1IXS4"/>
<dbReference type="Pfam" id="PF00708">
    <property type="entry name" value="Acylphosphatase"/>
    <property type="match status" value="1"/>
</dbReference>
<evidence type="ECO:0000259" key="8">
    <source>
        <dbReference type="PROSITE" id="PS51160"/>
    </source>
</evidence>